<dbReference type="CDD" id="cd21159">
    <property type="entry name" value="XendoU"/>
    <property type="match status" value="1"/>
</dbReference>
<keyword evidence="10 12" id="KW-0464">Manganese</keyword>
<dbReference type="PANTHER" id="PTHR12439">
    <property type="entry name" value="PLACENTAL PROTEIN 11-RELATED"/>
    <property type="match status" value="1"/>
</dbReference>
<keyword evidence="6 12" id="KW-0255">Endonuclease</keyword>
<dbReference type="AlphaFoldDB" id="A0A1D2MTY7"/>
<keyword evidence="11" id="KW-0456">Lyase</keyword>
<dbReference type="Gene3D" id="4.10.410.20">
    <property type="match status" value="1"/>
</dbReference>
<dbReference type="SMART" id="SM00201">
    <property type="entry name" value="SO"/>
    <property type="match status" value="1"/>
</dbReference>
<evidence type="ECO:0000256" key="1">
    <source>
        <dbReference type="ARBA" id="ARBA00001936"/>
    </source>
</evidence>
<feature type="chain" id="PRO_5026375306" evidence="12">
    <location>
        <begin position="22"/>
        <end position="339"/>
    </location>
</feature>
<feature type="domain" description="SMB" evidence="13">
    <location>
        <begin position="31"/>
        <end position="74"/>
    </location>
</feature>
<comment type="subunit">
    <text evidence="3 12">Monomer.</text>
</comment>
<evidence type="ECO:0000256" key="3">
    <source>
        <dbReference type="ARBA" id="ARBA00011245"/>
    </source>
</evidence>
<dbReference type="OMA" id="SNPCHCN"/>
<dbReference type="Pfam" id="PF09412">
    <property type="entry name" value="XendoU"/>
    <property type="match status" value="1"/>
</dbReference>
<dbReference type="PROSITE" id="PS51959">
    <property type="entry name" value="ENDOU"/>
    <property type="match status" value="1"/>
</dbReference>
<evidence type="ECO:0000259" key="13">
    <source>
        <dbReference type="PROSITE" id="PS50958"/>
    </source>
</evidence>
<dbReference type="InterPro" id="IPR036024">
    <property type="entry name" value="Somatomedin_B-like_dom_sf"/>
</dbReference>
<dbReference type="Pfam" id="PF01033">
    <property type="entry name" value="Somatomedin_B"/>
    <property type="match status" value="1"/>
</dbReference>
<keyword evidence="4 12" id="KW-0540">Nuclease</keyword>
<reference evidence="15 16" key="1">
    <citation type="journal article" date="2016" name="Genome Biol. Evol.">
        <title>Gene Family Evolution Reflects Adaptation to Soil Environmental Stressors in the Genome of the Collembolan Orchesella cincta.</title>
        <authorList>
            <person name="Faddeeva-Vakhrusheva A."/>
            <person name="Derks M.F."/>
            <person name="Anvar S.Y."/>
            <person name="Agamennone V."/>
            <person name="Suring W."/>
            <person name="Smit S."/>
            <person name="van Straalen N.M."/>
            <person name="Roelofs D."/>
        </authorList>
    </citation>
    <scope>NUCLEOTIDE SEQUENCE [LARGE SCALE GENOMIC DNA]</scope>
    <source>
        <tissue evidence="15">Mixed pool</tissue>
    </source>
</reference>
<evidence type="ECO:0000313" key="15">
    <source>
        <dbReference type="EMBL" id="ODM96550.1"/>
    </source>
</evidence>
<keyword evidence="9" id="KW-1015">Disulfide bond</keyword>
<dbReference type="PROSITE" id="PS00524">
    <property type="entry name" value="SMB_1"/>
    <property type="match status" value="1"/>
</dbReference>
<dbReference type="GO" id="GO:0004521">
    <property type="term" value="F:RNA endonuclease activity"/>
    <property type="evidence" value="ECO:0007669"/>
    <property type="project" value="UniProtKB-UniRule"/>
</dbReference>
<dbReference type="GO" id="GO:0016787">
    <property type="term" value="F:hydrolase activity"/>
    <property type="evidence" value="ECO:0007669"/>
    <property type="project" value="UniProtKB-KW"/>
</dbReference>
<dbReference type="GO" id="GO:0016829">
    <property type="term" value="F:lyase activity"/>
    <property type="evidence" value="ECO:0007669"/>
    <property type="project" value="UniProtKB-KW"/>
</dbReference>
<keyword evidence="7 12" id="KW-0378">Hydrolase</keyword>
<evidence type="ECO:0000256" key="4">
    <source>
        <dbReference type="ARBA" id="ARBA00022722"/>
    </source>
</evidence>
<sequence length="339" mass="36669">MESIFKIQFLIVALLVAQAQASILRESLHFADDSCAGRCNVSGTVPGACQCNTACIRFDDCCPDYYTLCLGQGSEGSCLGKCDQQGTIPGAPYGVSNKELEDLAEELLGLDTEGNAAQYVDVNLQGRTSSGSNQDLAPLPLLTVTAAAYSRPSIQKLISLHEIYDANVNIGETYSAAEEAKINEFLDAIFGTPIMQRAQSFLASKNLPNGRDNFFELWFGLFSRGNGALGSCGLEHVFMAELRGSDDVLGFHNWVFFALEEAASRKGSILEFTFDWNSTKKPISSMVIGTSPELELALYTVCFTPSDANVDQLNDKPSKSNLKSGFTVPICRNCVPDLS</sequence>
<dbReference type="GO" id="GO:0003723">
    <property type="term" value="F:RNA binding"/>
    <property type="evidence" value="ECO:0007669"/>
    <property type="project" value="UniProtKB-UniRule"/>
</dbReference>
<comment type="similarity">
    <text evidence="2 12">Belongs to the ENDOU family.</text>
</comment>
<dbReference type="PANTHER" id="PTHR12439:SF42">
    <property type="entry name" value="ENDORIBONUCLEASE-RELATED"/>
    <property type="match status" value="1"/>
</dbReference>
<evidence type="ECO:0000256" key="9">
    <source>
        <dbReference type="ARBA" id="ARBA00023157"/>
    </source>
</evidence>
<evidence type="ECO:0000256" key="5">
    <source>
        <dbReference type="ARBA" id="ARBA00022723"/>
    </source>
</evidence>
<dbReference type="OrthoDB" id="430326at2759"/>
<name>A0A1D2MTY7_ORCCI</name>
<keyword evidence="8 12" id="KW-0694">RNA-binding</keyword>
<evidence type="ECO:0000256" key="7">
    <source>
        <dbReference type="ARBA" id="ARBA00022801"/>
    </source>
</evidence>
<keyword evidence="16" id="KW-1185">Reference proteome</keyword>
<dbReference type="InterPro" id="IPR001212">
    <property type="entry name" value="Somatomedin_B_dom"/>
</dbReference>
<dbReference type="SUPFAM" id="SSF90188">
    <property type="entry name" value="Somatomedin B domain"/>
    <property type="match status" value="1"/>
</dbReference>
<evidence type="ECO:0000256" key="6">
    <source>
        <dbReference type="ARBA" id="ARBA00022759"/>
    </source>
</evidence>
<feature type="signal peptide" evidence="12">
    <location>
        <begin position="1"/>
        <end position="21"/>
    </location>
</feature>
<evidence type="ECO:0000256" key="8">
    <source>
        <dbReference type="ARBA" id="ARBA00022884"/>
    </source>
</evidence>
<comment type="cofactor">
    <cofactor evidence="1 12">
        <name>Mn(2+)</name>
        <dbReference type="ChEBI" id="CHEBI:29035"/>
    </cofactor>
</comment>
<accession>A0A1D2MTY7</accession>
<keyword evidence="5 12" id="KW-0479">Metal-binding</keyword>
<dbReference type="PROSITE" id="PS50958">
    <property type="entry name" value="SMB_2"/>
    <property type="match status" value="1"/>
</dbReference>
<dbReference type="InterPro" id="IPR037227">
    <property type="entry name" value="EndoU-like"/>
</dbReference>
<evidence type="ECO:0000256" key="11">
    <source>
        <dbReference type="ARBA" id="ARBA00023239"/>
    </source>
</evidence>
<evidence type="ECO:0000256" key="10">
    <source>
        <dbReference type="ARBA" id="ARBA00023211"/>
    </source>
</evidence>
<dbReference type="SUPFAM" id="SSF142877">
    <property type="entry name" value="EndoU-like"/>
    <property type="match status" value="1"/>
</dbReference>
<dbReference type="InterPro" id="IPR039787">
    <property type="entry name" value="ENDOU"/>
</dbReference>
<feature type="domain" description="EndoU" evidence="14">
    <location>
        <begin position="96"/>
        <end position="339"/>
    </location>
</feature>
<dbReference type="EMBL" id="LJIJ01000527">
    <property type="protein sequence ID" value="ODM96550.1"/>
    <property type="molecule type" value="Genomic_DNA"/>
</dbReference>
<evidence type="ECO:0000313" key="16">
    <source>
        <dbReference type="Proteomes" id="UP000094527"/>
    </source>
</evidence>
<dbReference type="Proteomes" id="UP000094527">
    <property type="component" value="Unassembled WGS sequence"/>
</dbReference>
<comment type="caution">
    <text evidence="15">The sequence shown here is derived from an EMBL/GenBank/DDBJ whole genome shotgun (WGS) entry which is preliminary data.</text>
</comment>
<proteinExistence type="inferred from homology"/>
<evidence type="ECO:0000256" key="12">
    <source>
        <dbReference type="RuleBase" id="RU367085"/>
    </source>
</evidence>
<protein>
    <submittedName>
        <fullName evidence="15">Poly(U)-specific endoribonuclease</fullName>
    </submittedName>
</protein>
<keyword evidence="12" id="KW-0732">Signal</keyword>
<evidence type="ECO:0000259" key="14">
    <source>
        <dbReference type="PROSITE" id="PS51959"/>
    </source>
</evidence>
<evidence type="ECO:0000256" key="2">
    <source>
        <dbReference type="ARBA" id="ARBA00010168"/>
    </source>
</evidence>
<dbReference type="GO" id="GO:0046872">
    <property type="term" value="F:metal ion binding"/>
    <property type="evidence" value="ECO:0007669"/>
    <property type="project" value="UniProtKB-UniRule"/>
</dbReference>
<organism evidence="15 16">
    <name type="scientific">Orchesella cincta</name>
    <name type="common">Springtail</name>
    <name type="synonym">Podura cincta</name>
    <dbReference type="NCBI Taxonomy" id="48709"/>
    <lineage>
        <taxon>Eukaryota</taxon>
        <taxon>Metazoa</taxon>
        <taxon>Ecdysozoa</taxon>
        <taxon>Arthropoda</taxon>
        <taxon>Hexapoda</taxon>
        <taxon>Collembola</taxon>
        <taxon>Entomobryomorpha</taxon>
        <taxon>Entomobryoidea</taxon>
        <taxon>Orchesellidae</taxon>
        <taxon>Orchesellinae</taxon>
        <taxon>Orchesella</taxon>
    </lineage>
</organism>
<gene>
    <name evidence="15" type="ORF">Ocin01_10119</name>
</gene>
<dbReference type="InterPro" id="IPR018998">
    <property type="entry name" value="EndoU_C"/>
</dbReference>